<protein>
    <recommendedName>
        <fullName evidence="7">NADH-quinone oxidoreductase subunit I</fullName>
        <ecNumber evidence="7">7.1.1.-</ecNumber>
    </recommendedName>
    <alternativeName>
        <fullName evidence="7">NADH dehydrogenase I subunit I</fullName>
    </alternativeName>
    <alternativeName>
        <fullName evidence="7">NDH-1 subunit I</fullName>
    </alternativeName>
</protein>
<dbReference type="InterPro" id="IPR017896">
    <property type="entry name" value="4Fe4S_Fe-S-bd"/>
</dbReference>
<comment type="subcellular location">
    <subcellularLocation>
        <location evidence="7">Cell membrane</location>
        <topology evidence="7">Peripheral membrane protein</topology>
    </subcellularLocation>
</comment>
<evidence type="ECO:0000256" key="5">
    <source>
        <dbReference type="ARBA" id="ARBA00023004"/>
    </source>
</evidence>
<dbReference type="Pfam" id="PF12838">
    <property type="entry name" value="Fer4_7"/>
    <property type="match status" value="1"/>
</dbReference>
<evidence type="ECO:0000256" key="3">
    <source>
        <dbReference type="ARBA" id="ARBA00022723"/>
    </source>
</evidence>
<dbReference type="EMBL" id="LR778114">
    <property type="protein sequence ID" value="CAB1129335.1"/>
    <property type="molecule type" value="Genomic_DNA"/>
</dbReference>
<feature type="domain" description="4Fe-4S ferredoxin-type" evidence="8">
    <location>
        <begin position="106"/>
        <end position="135"/>
    </location>
</feature>
<keyword evidence="3 7" id="KW-0479">Metal-binding</keyword>
<keyword evidence="7" id="KW-0830">Ubiquinone</keyword>
<reference evidence="9 10" key="1">
    <citation type="submission" date="2020-02" db="EMBL/GenBank/DDBJ databases">
        <authorList>
            <person name="Hogendoorn C."/>
        </authorList>
    </citation>
    <scope>NUCLEOTIDE SEQUENCE [LARGE SCALE GENOMIC DNA]</scope>
    <source>
        <strain evidence="9">R501</strain>
    </source>
</reference>
<evidence type="ECO:0000256" key="1">
    <source>
        <dbReference type="ARBA" id="ARBA00010277"/>
    </source>
</evidence>
<feature type="binding site" evidence="7">
    <location>
        <position position="118"/>
    </location>
    <ligand>
        <name>[4Fe-4S] cluster</name>
        <dbReference type="ChEBI" id="CHEBI:49883"/>
        <label>2</label>
    </ligand>
</feature>
<feature type="binding site" evidence="7">
    <location>
        <position position="70"/>
    </location>
    <ligand>
        <name>[4Fe-4S] cluster</name>
        <dbReference type="ChEBI" id="CHEBI:49883"/>
        <label>1</label>
    </ligand>
</feature>
<organism evidence="9 10">
    <name type="scientific">Candidatus Hydrogenisulfobacillus filiaventi</name>
    <dbReference type="NCBI Taxonomy" id="2707344"/>
    <lineage>
        <taxon>Bacteria</taxon>
        <taxon>Bacillati</taxon>
        <taxon>Bacillota</taxon>
        <taxon>Clostridia</taxon>
        <taxon>Eubacteriales</taxon>
        <taxon>Clostridiales Family XVII. Incertae Sedis</taxon>
        <taxon>Candidatus Hydrogenisulfobacillus</taxon>
    </lineage>
</organism>
<dbReference type="PANTHER" id="PTHR10849:SF20">
    <property type="entry name" value="NADH DEHYDROGENASE [UBIQUINONE] IRON-SULFUR PROTEIN 8, MITOCHONDRIAL"/>
    <property type="match status" value="1"/>
</dbReference>
<comment type="similarity">
    <text evidence="1 7">Belongs to the complex I 23 kDa subunit family.</text>
</comment>
<feature type="binding site" evidence="7">
    <location>
        <position position="125"/>
    </location>
    <ligand>
        <name>[4Fe-4S] cluster</name>
        <dbReference type="ChEBI" id="CHEBI:49883"/>
        <label>1</label>
    </ligand>
</feature>
<dbReference type="GO" id="GO:0009060">
    <property type="term" value="P:aerobic respiration"/>
    <property type="evidence" value="ECO:0007669"/>
    <property type="project" value="TreeGrafter"/>
</dbReference>
<comment type="cofactor">
    <cofactor evidence="7">
        <name>[4Fe-4S] cluster</name>
        <dbReference type="ChEBI" id="CHEBI:49883"/>
    </cofactor>
    <text evidence="7">Binds 2 [4Fe-4S] clusters per subunit.</text>
</comment>
<feature type="binding site" evidence="7">
    <location>
        <position position="76"/>
    </location>
    <ligand>
        <name>[4Fe-4S] cluster</name>
        <dbReference type="ChEBI" id="CHEBI:49883"/>
        <label>1</label>
    </ligand>
</feature>
<keyword evidence="7" id="KW-0520">NAD</keyword>
<proteinExistence type="inferred from homology"/>
<dbReference type="EC" id="7.1.1.-" evidence="7"/>
<dbReference type="InterPro" id="IPR017900">
    <property type="entry name" value="4Fe4S_Fe_S_CS"/>
</dbReference>
<evidence type="ECO:0000256" key="6">
    <source>
        <dbReference type="ARBA" id="ARBA00023014"/>
    </source>
</evidence>
<feature type="binding site" evidence="7">
    <location>
        <position position="115"/>
    </location>
    <ligand>
        <name>[4Fe-4S] cluster</name>
        <dbReference type="ChEBI" id="CHEBI:49883"/>
        <label>2</label>
    </ligand>
</feature>
<keyword evidence="6 7" id="KW-0411">Iron-sulfur</keyword>
<feature type="binding site" evidence="7">
    <location>
        <position position="73"/>
    </location>
    <ligand>
        <name>[4Fe-4S] cluster</name>
        <dbReference type="ChEBI" id="CHEBI:49883"/>
        <label>1</label>
    </ligand>
</feature>
<evidence type="ECO:0000256" key="4">
    <source>
        <dbReference type="ARBA" id="ARBA00022967"/>
    </source>
</evidence>
<dbReference type="GO" id="GO:0048038">
    <property type="term" value="F:quinone binding"/>
    <property type="evidence" value="ECO:0007669"/>
    <property type="project" value="UniProtKB-KW"/>
</dbReference>
<evidence type="ECO:0000259" key="8">
    <source>
        <dbReference type="PROSITE" id="PS51379"/>
    </source>
</evidence>
<keyword evidence="7" id="KW-0472">Membrane</keyword>
<dbReference type="GO" id="GO:0050136">
    <property type="term" value="F:NADH dehydrogenase (quinone) (non-electrogenic) activity"/>
    <property type="evidence" value="ECO:0007669"/>
    <property type="project" value="UniProtKB-UniRule"/>
</dbReference>
<evidence type="ECO:0000256" key="7">
    <source>
        <dbReference type="HAMAP-Rule" id="MF_01351"/>
    </source>
</evidence>
<dbReference type="PROSITE" id="PS00198">
    <property type="entry name" value="4FE4S_FER_1"/>
    <property type="match status" value="1"/>
</dbReference>
<name>A0A6F8ZH72_9FIRM</name>
<keyword evidence="7" id="KW-1003">Cell membrane</keyword>
<evidence type="ECO:0000256" key="2">
    <source>
        <dbReference type="ARBA" id="ARBA00022485"/>
    </source>
</evidence>
<keyword evidence="5 7" id="KW-0408">Iron</keyword>
<dbReference type="Proteomes" id="UP000503399">
    <property type="component" value="Chromosome"/>
</dbReference>
<gene>
    <name evidence="7 9" type="primary">nuoI</name>
    <name evidence="9" type="ORF">R50_1834</name>
</gene>
<feature type="domain" description="4Fe-4S ferredoxin-type" evidence="8">
    <location>
        <begin position="60"/>
        <end position="90"/>
    </location>
</feature>
<dbReference type="Gene3D" id="3.30.70.3270">
    <property type="match status" value="1"/>
</dbReference>
<dbReference type="InterPro" id="IPR010226">
    <property type="entry name" value="NADH_quinone_OxRdtase_chainI"/>
</dbReference>
<dbReference type="GO" id="GO:0051539">
    <property type="term" value="F:4 iron, 4 sulfur cluster binding"/>
    <property type="evidence" value="ECO:0007669"/>
    <property type="project" value="UniProtKB-KW"/>
</dbReference>
<dbReference type="NCBIfam" id="TIGR01971">
    <property type="entry name" value="NuoI"/>
    <property type="match status" value="1"/>
</dbReference>
<dbReference type="GO" id="GO:0005506">
    <property type="term" value="F:iron ion binding"/>
    <property type="evidence" value="ECO:0007669"/>
    <property type="project" value="UniProtKB-UniRule"/>
</dbReference>
<dbReference type="KEGG" id="hfv:R50_1834"/>
<dbReference type="PROSITE" id="PS51379">
    <property type="entry name" value="4FE4S_FER_2"/>
    <property type="match status" value="2"/>
</dbReference>
<comment type="catalytic activity">
    <reaction evidence="7">
        <text>a quinone + NADH + 5 H(+)(in) = a quinol + NAD(+) + 4 H(+)(out)</text>
        <dbReference type="Rhea" id="RHEA:57888"/>
        <dbReference type="ChEBI" id="CHEBI:15378"/>
        <dbReference type="ChEBI" id="CHEBI:24646"/>
        <dbReference type="ChEBI" id="CHEBI:57540"/>
        <dbReference type="ChEBI" id="CHEBI:57945"/>
        <dbReference type="ChEBI" id="CHEBI:132124"/>
    </reaction>
</comment>
<dbReference type="GO" id="GO:0005886">
    <property type="term" value="C:plasma membrane"/>
    <property type="evidence" value="ECO:0007669"/>
    <property type="project" value="UniProtKB-SubCell"/>
</dbReference>
<sequence>MAAPPRPRRLGRLGFTIRGAMGLAHGLGMTLSELFAPRDTAPYPEKRLEHAPRFRGKHMLARGPDGHELCVGCGLCEAVCPANAIRVVAASAPEGATVSWTERYAADYEVDLIRCIFCGMCEEACPTNAVRLTPFNELAGFSRADMVARKEELLRPAVRK</sequence>
<evidence type="ECO:0000313" key="10">
    <source>
        <dbReference type="Proteomes" id="UP000503399"/>
    </source>
</evidence>
<keyword evidence="7" id="KW-0874">Quinone</keyword>
<dbReference type="AlphaFoldDB" id="A0A6F8ZH72"/>
<keyword evidence="2 7" id="KW-0004">4Fe-4S</keyword>
<feature type="binding site" evidence="7">
    <location>
        <position position="80"/>
    </location>
    <ligand>
        <name>[4Fe-4S] cluster</name>
        <dbReference type="ChEBI" id="CHEBI:49883"/>
        <label>2</label>
    </ligand>
</feature>
<comment type="subunit">
    <text evidence="7">NDH-1 is composed of 14 different subunits. Subunits NuoA, H, J, K, L, M, N constitute the membrane sector of the complex.</text>
</comment>
<comment type="function">
    <text evidence="7">NDH-1 shuttles electrons from NADH, via FMN and iron-sulfur (Fe-S) centers, to quinones in the respiratory chain. The immediate electron acceptor for the enzyme in this species is believed to be ubiquinone. Couples the redox reaction to proton translocation (for every two electrons transferred, four hydrogen ions are translocated across the cytoplasmic membrane), and thus conserves the redox energy in a proton gradient.</text>
</comment>
<feature type="binding site" evidence="7">
    <location>
        <position position="121"/>
    </location>
    <ligand>
        <name>[4Fe-4S] cluster</name>
        <dbReference type="ChEBI" id="CHEBI:49883"/>
        <label>2</label>
    </ligand>
</feature>
<evidence type="ECO:0000313" key="9">
    <source>
        <dbReference type="EMBL" id="CAB1129335.1"/>
    </source>
</evidence>
<dbReference type="SUPFAM" id="SSF54862">
    <property type="entry name" value="4Fe-4S ferredoxins"/>
    <property type="match status" value="1"/>
</dbReference>
<dbReference type="PANTHER" id="PTHR10849">
    <property type="entry name" value="NADH DEHYDROGENASE UBIQUINONE IRON-SULFUR PROTEIN 8, MITOCHONDRIAL"/>
    <property type="match status" value="1"/>
</dbReference>
<keyword evidence="10" id="KW-1185">Reference proteome</keyword>
<accession>A0A6F8ZH72</accession>
<dbReference type="HAMAP" id="MF_01351">
    <property type="entry name" value="NDH1_NuoI"/>
    <property type="match status" value="1"/>
</dbReference>
<keyword evidence="4 7" id="KW-1278">Translocase</keyword>